<feature type="region of interest" description="Disordered" evidence="7">
    <location>
        <begin position="770"/>
        <end position="853"/>
    </location>
</feature>
<dbReference type="InterPro" id="IPR057288">
    <property type="entry name" value="PH_PLEKHM2"/>
</dbReference>
<dbReference type="InterPro" id="IPR057676">
    <property type="entry name" value="PH_S11IP_C"/>
</dbReference>
<evidence type="ECO:0000259" key="10">
    <source>
        <dbReference type="Pfam" id="PF25357"/>
    </source>
</evidence>
<dbReference type="PROSITE" id="PS51450">
    <property type="entry name" value="LRR"/>
    <property type="match status" value="3"/>
</dbReference>
<dbReference type="SUPFAM" id="SSF52058">
    <property type="entry name" value="L domain-like"/>
    <property type="match status" value="1"/>
</dbReference>
<dbReference type="InterPro" id="IPR031782">
    <property type="entry name" value="LIP1_N"/>
</dbReference>
<dbReference type="InterPro" id="IPR025875">
    <property type="entry name" value="Leu-rich_rpt_4"/>
</dbReference>
<evidence type="ECO:0000256" key="2">
    <source>
        <dbReference type="ARBA" id="ARBA00008771"/>
    </source>
</evidence>
<dbReference type="Ensembl" id="ENSCMUT00000008498.2">
    <property type="protein sequence ID" value="ENSCMUP00000007875.2"/>
    <property type="gene ID" value="ENSCMUG00000005157.2"/>
</dbReference>
<organism evidence="12 13">
    <name type="scientific">Corvus moneduloides</name>
    <name type="common">New Caledonian crow</name>
    <dbReference type="NCBI Taxonomy" id="1196302"/>
    <lineage>
        <taxon>Eukaryota</taxon>
        <taxon>Metazoa</taxon>
        <taxon>Chordata</taxon>
        <taxon>Craniata</taxon>
        <taxon>Vertebrata</taxon>
        <taxon>Euteleostomi</taxon>
        <taxon>Archelosauria</taxon>
        <taxon>Archosauria</taxon>
        <taxon>Dinosauria</taxon>
        <taxon>Saurischia</taxon>
        <taxon>Theropoda</taxon>
        <taxon>Coelurosauria</taxon>
        <taxon>Aves</taxon>
        <taxon>Neognathae</taxon>
        <taxon>Neoaves</taxon>
        <taxon>Telluraves</taxon>
        <taxon>Australaves</taxon>
        <taxon>Passeriformes</taxon>
        <taxon>Corvoidea</taxon>
        <taxon>Corvidae</taxon>
        <taxon>Corvus</taxon>
    </lineage>
</organism>
<feature type="region of interest" description="Disordered" evidence="7">
    <location>
        <begin position="494"/>
        <end position="568"/>
    </location>
</feature>
<evidence type="ECO:0000259" key="11">
    <source>
        <dbReference type="Pfam" id="PF25624"/>
    </source>
</evidence>
<evidence type="ECO:0000256" key="5">
    <source>
        <dbReference type="ARBA" id="ARBA00022614"/>
    </source>
</evidence>
<evidence type="ECO:0000313" key="12">
    <source>
        <dbReference type="Ensembl" id="ENSCMUP00000007875.2"/>
    </source>
</evidence>
<dbReference type="Pfam" id="PF23142">
    <property type="entry name" value="PH_PLEKHM2"/>
    <property type="match status" value="1"/>
</dbReference>
<dbReference type="Proteomes" id="UP000694553">
    <property type="component" value="Unassembled WGS sequence"/>
</dbReference>
<evidence type="ECO:0000256" key="3">
    <source>
        <dbReference type="ARBA" id="ARBA00020683"/>
    </source>
</evidence>
<reference evidence="12" key="3">
    <citation type="submission" date="2025-09" db="UniProtKB">
        <authorList>
            <consortium name="Ensembl"/>
        </authorList>
    </citation>
    <scope>IDENTIFICATION</scope>
</reference>
<dbReference type="InterPro" id="IPR057292">
    <property type="entry name" value="PH_S11IP"/>
</dbReference>
<reference evidence="13" key="1">
    <citation type="submission" date="2019-10" db="EMBL/GenBank/DDBJ databases">
        <title>Corvus moneduloides (New Caledonian crow) genome, bCorMon1, primary haplotype.</title>
        <authorList>
            <person name="Rutz C."/>
            <person name="Fungtammasan C."/>
            <person name="Mountcastle J."/>
            <person name="Formenti G."/>
            <person name="Chow W."/>
            <person name="Howe K."/>
            <person name="Steele M.P."/>
            <person name="Fernandes J."/>
            <person name="Gilbert M.T.P."/>
            <person name="Fedrigo O."/>
            <person name="Jarvis E.D."/>
            <person name="Gemmell N."/>
        </authorList>
    </citation>
    <scope>NUCLEOTIDE SEQUENCE [LARGE SCALE GENOMIC DNA]</scope>
</reference>
<feature type="region of interest" description="Disordered" evidence="7">
    <location>
        <begin position="1"/>
        <end position="36"/>
    </location>
</feature>
<evidence type="ECO:0000259" key="8">
    <source>
        <dbReference type="Pfam" id="PF15904"/>
    </source>
</evidence>
<evidence type="ECO:0000313" key="13">
    <source>
        <dbReference type="Proteomes" id="UP000694553"/>
    </source>
</evidence>
<dbReference type="InterPro" id="IPR032675">
    <property type="entry name" value="LRR_dom_sf"/>
</dbReference>
<gene>
    <name evidence="12" type="primary">STK11IP</name>
</gene>
<dbReference type="InterPro" id="IPR001611">
    <property type="entry name" value="Leu-rich_rpt"/>
</dbReference>
<dbReference type="FunFam" id="3.80.10.10:FF:001219">
    <property type="entry name" value="Serine/threonine-protein kinase 11-interacting protein"/>
    <property type="match status" value="1"/>
</dbReference>
<comment type="similarity">
    <text evidence="2">Belongs to the STK11IP family.</text>
</comment>
<dbReference type="GO" id="GO:0005737">
    <property type="term" value="C:cytoplasm"/>
    <property type="evidence" value="ECO:0007669"/>
    <property type="project" value="UniProtKB-SubCell"/>
</dbReference>
<feature type="domain" description="STK11-interacting protein C-terminal PH" evidence="11">
    <location>
        <begin position="1056"/>
        <end position="1207"/>
    </location>
</feature>
<feature type="domain" description="Serine/threonine-protein kinase 11-interacting protein PH" evidence="10">
    <location>
        <begin position="578"/>
        <end position="693"/>
    </location>
</feature>
<dbReference type="GO" id="GO:0008104">
    <property type="term" value="P:intracellular protein localization"/>
    <property type="evidence" value="ECO:0007669"/>
    <property type="project" value="TreeGrafter"/>
</dbReference>
<evidence type="ECO:0000256" key="7">
    <source>
        <dbReference type="SAM" id="MobiDB-lite"/>
    </source>
</evidence>
<accession>A0A8U7P9I4</accession>
<dbReference type="AlphaFoldDB" id="A0A8C3DJD0"/>
<name>A0A8C3DJD0_CORMO</name>
<proteinExistence type="inferred from homology"/>
<dbReference type="Pfam" id="PF25624">
    <property type="entry name" value="PH_S11IP_C"/>
    <property type="match status" value="1"/>
</dbReference>
<dbReference type="Gene3D" id="3.80.10.10">
    <property type="entry name" value="Ribonuclease Inhibitor"/>
    <property type="match status" value="2"/>
</dbReference>
<dbReference type="PANTHER" id="PTHR15454:SF69">
    <property type="entry name" value="SERINE_THREONINE-PROTEIN KINASE 11-INTERACTING PROTEIN"/>
    <property type="match status" value="1"/>
</dbReference>
<accession>A0A8C3DJD0</accession>
<dbReference type="Pfam" id="PF15904">
    <property type="entry name" value="LIP1"/>
    <property type="match status" value="1"/>
</dbReference>
<dbReference type="Pfam" id="PF12799">
    <property type="entry name" value="LRR_4"/>
    <property type="match status" value="1"/>
</dbReference>
<feature type="region of interest" description="Disordered" evidence="7">
    <location>
        <begin position="433"/>
        <end position="453"/>
    </location>
</feature>
<dbReference type="Pfam" id="PF25357">
    <property type="entry name" value="PH_S11IP"/>
    <property type="match status" value="1"/>
</dbReference>
<dbReference type="PANTHER" id="PTHR15454">
    <property type="entry name" value="NISCHARIN RELATED"/>
    <property type="match status" value="1"/>
</dbReference>
<protein>
    <recommendedName>
        <fullName evidence="3">Serine/threonine-protein kinase 11-interacting protein</fullName>
    </recommendedName>
</protein>
<evidence type="ECO:0000256" key="6">
    <source>
        <dbReference type="ARBA" id="ARBA00022737"/>
    </source>
</evidence>
<comment type="subcellular location">
    <subcellularLocation>
        <location evidence="1">Cytoplasm</location>
    </subcellularLocation>
</comment>
<keyword evidence="6" id="KW-0677">Repeat</keyword>
<evidence type="ECO:0000256" key="4">
    <source>
        <dbReference type="ARBA" id="ARBA00022490"/>
    </source>
</evidence>
<reference evidence="12" key="2">
    <citation type="submission" date="2025-08" db="UniProtKB">
        <authorList>
            <consortium name="Ensembl"/>
        </authorList>
    </citation>
    <scope>IDENTIFICATION</scope>
</reference>
<evidence type="ECO:0000259" key="9">
    <source>
        <dbReference type="Pfam" id="PF23142"/>
    </source>
</evidence>
<keyword evidence="4" id="KW-0963">Cytoplasm</keyword>
<feature type="domain" description="PLEKHM2 PH" evidence="9">
    <location>
        <begin position="911"/>
        <end position="1049"/>
    </location>
</feature>
<sequence>MATGCERRPPRWCGGRARLGGNAEGRRSGGGTGRAGPCRAGVAAASPLQMAAAETLVHGLARLLQDAGDLVLDGSSTLTLLTSTLQHLTQVFEQHLGSRNQNRGFVALPSHPAETAAILQAQFLFDVLQKTHSLKLVHVPNCVLQSAVKIFPFKSLRHLELRSVPPHCLRGLRFVYSQLESLTCCKCISTLEEIISACGGDLSCALPWLELQTVNFSYNSITALDDSLQLLNALRVLDLSHNKIQDCEHYLTTLTELEYLNLAYNFLSKVPNLGIFSRSKLVTLILRNNELDSINGVEQLVNLQHLDVAYNLLLEHAQLAPLSTLHYLKKLHLEGNPIWFHQNHRSAALVHVSPRAAFSNFFLNGEPLSSSDLMHLPRLVQSVSQSIHTSTSEKTALDRSALESSCAADFSDSQSPAENVAVRLPRKKSKGKIKVRRASISEPSDTEHEPQALPLSAGLILEHQKEMKRLASFRDRFGADWLQYKRHLEEHDQVPVVSRSRSADEIAGRPAAMDLQSESSDPEQEKPQVSQERSSPPLDDTAKEEEPEVQLVEPVEGEQRGEEEADELMVGEEEEEMAEVDLCQPVLVSQIEGEGDPEPDWIFLRVTAKHVIEVELKAARVLHKLELKCLQNLETSELTWKRMDLERVFPVLTLHFSYIRKDRQKRKYVVLDDCPEQCLQCILEVLTPAVEENRRNQDQEKGYVKLQCLKCKQEFSQSLAPWHQGSYPSEVGDTKILETLVASDQGPAAAGEPIACPSCSSDHVVILPSEECSSTPLPPGADSTSEDLSDSVLEGPEEASVLASKSGNFYIGGEDSTEMDTSNSTRTPELGIEPEGTLHPTSHGSDGSCGKEQGVKSQYLSLSHTDTNGGSLMGSYHYSVSRGPTPSPLSLNSESEETWNLSPSVNSVLNVRDFRSVDHRLKLYLDMEVFEENAEEFQCFLKVVMVKFGRQGEFLSILVASDLKIYVLEVTGAIRGQPADWLKKTDSHYLSDISHLEVGLCHQSLRMEFENPKASYNLLIRNQSCCDQFLQTLTDLMQELPAKHRSKVKEIPTVEMNPQHWLWPLLDSKTTDSAAADETCFFYLLAYLIQGASVFPVTLLSTRSMLFLLEENHQWQVQPSLDEDHEAEMPPRSNIQLKEKQPITSISNVITYRLCPCDIKLMLYDEVLKVETTWHIRTECPELLAGLVEWIRRPWEEMFSIELRKAVYEALE</sequence>
<feature type="domain" description="LKB1 serine/threonine kinase interacting protein 1 N-terminal" evidence="8">
    <location>
        <begin position="52"/>
        <end position="140"/>
    </location>
</feature>
<keyword evidence="13" id="KW-1185">Reference proteome</keyword>
<dbReference type="FunFam" id="3.80.10.10:FF:000658">
    <property type="entry name" value="Serine/threonine-protein kinase 11-interacting protein"/>
    <property type="match status" value="1"/>
</dbReference>
<dbReference type="OMA" id="MVKFGRQ"/>
<evidence type="ECO:0000256" key="1">
    <source>
        <dbReference type="ARBA" id="ARBA00004496"/>
    </source>
</evidence>
<keyword evidence="5" id="KW-0433">Leucine-rich repeat</keyword>